<proteinExistence type="predicted"/>
<accession>A0A4U5MUC7</accession>
<dbReference type="Proteomes" id="UP000298663">
    <property type="component" value="Unassembled WGS sequence"/>
</dbReference>
<organism evidence="1 2">
    <name type="scientific">Steinernema carpocapsae</name>
    <name type="common">Entomopathogenic nematode</name>
    <dbReference type="NCBI Taxonomy" id="34508"/>
    <lineage>
        <taxon>Eukaryota</taxon>
        <taxon>Metazoa</taxon>
        <taxon>Ecdysozoa</taxon>
        <taxon>Nematoda</taxon>
        <taxon>Chromadorea</taxon>
        <taxon>Rhabditida</taxon>
        <taxon>Tylenchina</taxon>
        <taxon>Panagrolaimomorpha</taxon>
        <taxon>Strongyloidoidea</taxon>
        <taxon>Steinernematidae</taxon>
        <taxon>Steinernema</taxon>
    </lineage>
</organism>
<reference evidence="1 2" key="1">
    <citation type="journal article" date="2015" name="Genome Biol.">
        <title>Comparative genomics of Steinernema reveals deeply conserved gene regulatory networks.</title>
        <authorList>
            <person name="Dillman A.R."/>
            <person name="Macchietto M."/>
            <person name="Porter C.F."/>
            <person name="Rogers A."/>
            <person name="Williams B."/>
            <person name="Antoshechkin I."/>
            <person name="Lee M.M."/>
            <person name="Goodwin Z."/>
            <person name="Lu X."/>
            <person name="Lewis E.E."/>
            <person name="Goodrich-Blair H."/>
            <person name="Stock S.P."/>
            <person name="Adams B.J."/>
            <person name="Sternberg P.W."/>
            <person name="Mortazavi A."/>
        </authorList>
    </citation>
    <scope>NUCLEOTIDE SEQUENCE [LARGE SCALE GENOMIC DNA]</scope>
    <source>
        <strain evidence="1 2">ALL</strain>
    </source>
</reference>
<keyword evidence="2" id="KW-1185">Reference proteome</keyword>
<gene>
    <name evidence="1" type="ORF">L596_020486</name>
</gene>
<reference evidence="1 2" key="2">
    <citation type="journal article" date="2019" name="G3 (Bethesda)">
        <title>Hybrid Assembly of the Genome of the Entomopathogenic Nematode Steinernema carpocapsae Identifies the X-Chromosome.</title>
        <authorList>
            <person name="Serra L."/>
            <person name="Macchietto M."/>
            <person name="Macias-Munoz A."/>
            <person name="McGill C.J."/>
            <person name="Rodriguez I.M."/>
            <person name="Rodriguez B."/>
            <person name="Murad R."/>
            <person name="Mortazavi A."/>
        </authorList>
    </citation>
    <scope>NUCLEOTIDE SEQUENCE [LARGE SCALE GENOMIC DNA]</scope>
    <source>
        <strain evidence="1 2">ALL</strain>
    </source>
</reference>
<dbReference type="AlphaFoldDB" id="A0A4U5MUC7"/>
<evidence type="ECO:0000313" key="2">
    <source>
        <dbReference type="Proteomes" id="UP000298663"/>
    </source>
</evidence>
<comment type="caution">
    <text evidence="1">The sequence shown here is derived from an EMBL/GenBank/DDBJ whole genome shotgun (WGS) entry which is preliminary data.</text>
</comment>
<protein>
    <submittedName>
        <fullName evidence="1">Uncharacterized protein</fullName>
    </submittedName>
</protein>
<dbReference type="EMBL" id="AZBU02000006">
    <property type="protein sequence ID" value="TKR73142.1"/>
    <property type="molecule type" value="Genomic_DNA"/>
</dbReference>
<name>A0A4U5MUC7_STECR</name>
<evidence type="ECO:0000313" key="1">
    <source>
        <dbReference type="EMBL" id="TKR73142.1"/>
    </source>
</evidence>
<sequence>MVRIAYAKEPSKKRAKVSTGNKSYFCKLCFALWIAGNLEEIKCNFMFSSYTKRPSSSLSHPLVEQRSCSLTI</sequence>